<dbReference type="AlphaFoldDB" id="A0AAD5KHI1"/>
<comment type="caution">
    <text evidence="1">The sequence shown here is derived from an EMBL/GenBank/DDBJ whole genome shotgun (WGS) entry which is preliminary data.</text>
</comment>
<dbReference type="Proteomes" id="UP001209540">
    <property type="component" value="Unassembled WGS sequence"/>
</dbReference>
<dbReference type="EMBL" id="JAIXMP010000010">
    <property type="protein sequence ID" value="KAI9266770.1"/>
    <property type="molecule type" value="Genomic_DNA"/>
</dbReference>
<evidence type="ECO:0000313" key="1">
    <source>
        <dbReference type="EMBL" id="KAI9266770.1"/>
    </source>
</evidence>
<accession>A0AAD5KHI1</accession>
<gene>
    <name evidence="1" type="ORF">BDA99DRAFT_536183</name>
</gene>
<reference evidence="1" key="2">
    <citation type="submission" date="2023-02" db="EMBL/GenBank/DDBJ databases">
        <authorList>
            <consortium name="DOE Joint Genome Institute"/>
            <person name="Mondo S.J."/>
            <person name="Chang Y."/>
            <person name="Wang Y."/>
            <person name="Ahrendt S."/>
            <person name="Andreopoulos W."/>
            <person name="Barry K."/>
            <person name="Beard J."/>
            <person name="Benny G.L."/>
            <person name="Blankenship S."/>
            <person name="Bonito G."/>
            <person name="Cuomo C."/>
            <person name="Desiro A."/>
            <person name="Gervers K.A."/>
            <person name="Hundley H."/>
            <person name="Kuo A."/>
            <person name="LaButti K."/>
            <person name="Lang B.F."/>
            <person name="Lipzen A."/>
            <person name="O'Donnell K."/>
            <person name="Pangilinan J."/>
            <person name="Reynolds N."/>
            <person name="Sandor L."/>
            <person name="Smith M.W."/>
            <person name="Tsang A."/>
            <person name="Grigoriev I.V."/>
            <person name="Stajich J.E."/>
            <person name="Spatafora J.W."/>
        </authorList>
    </citation>
    <scope>NUCLEOTIDE SEQUENCE</scope>
    <source>
        <strain evidence="1">RSA 2281</strain>
    </source>
</reference>
<sequence>MSKAIEISRKRVSFNSRIVIFLLILPRHTAQRQQYKTSFCTSLLILGEKQCTIKDEGMIKWAFPRPPKHFNLHSRPIYGSYHYHPSAKFKLFEKAYVLRMMGSLANTTTPEQDPSIIEIHGSMLVFVENTTSVVDQNVEKLKPLILKGLGVYQIWEYQWMKGIDSFLDFLTMLA</sequence>
<reference evidence="1" key="1">
    <citation type="journal article" date="2022" name="IScience">
        <title>Evolution of zygomycete secretomes and the origins of terrestrial fungal ecologies.</title>
        <authorList>
            <person name="Chang Y."/>
            <person name="Wang Y."/>
            <person name="Mondo S."/>
            <person name="Ahrendt S."/>
            <person name="Andreopoulos W."/>
            <person name="Barry K."/>
            <person name="Beard J."/>
            <person name="Benny G.L."/>
            <person name="Blankenship S."/>
            <person name="Bonito G."/>
            <person name="Cuomo C."/>
            <person name="Desiro A."/>
            <person name="Gervers K.A."/>
            <person name="Hundley H."/>
            <person name="Kuo A."/>
            <person name="LaButti K."/>
            <person name="Lang B.F."/>
            <person name="Lipzen A."/>
            <person name="O'Donnell K."/>
            <person name="Pangilinan J."/>
            <person name="Reynolds N."/>
            <person name="Sandor L."/>
            <person name="Smith M.E."/>
            <person name="Tsang A."/>
            <person name="Grigoriev I.V."/>
            <person name="Stajich J.E."/>
            <person name="Spatafora J.W."/>
        </authorList>
    </citation>
    <scope>NUCLEOTIDE SEQUENCE</scope>
    <source>
        <strain evidence="1">RSA 2281</strain>
    </source>
</reference>
<evidence type="ECO:0000313" key="2">
    <source>
        <dbReference type="Proteomes" id="UP001209540"/>
    </source>
</evidence>
<name>A0AAD5KHI1_9FUNG</name>
<protein>
    <submittedName>
        <fullName evidence="1">Uncharacterized protein</fullName>
    </submittedName>
</protein>
<proteinExistence type="predicted"/>
<organism evidence="1 2">
    <name type="scientific">Phascolomyces articulosus</name>
    <dbReference type="NCBI Taxonomy" id="60185"/>
    <lineage>
        <taxon>Eukaryota</taxon>
        <taxon>Fungi</taxon>
        <taxon>Fungi incertae sedis</taxon>
        <taxon>Mucoromycota</taxon>
        <taxon>Mucoromycotina</taxon>
        <taxon>Mucoromycetes</taxon>
        <taxon>Mucorales</taxon>
        <taxon>Lichtheimiaceae</taxon>
        <taxon>Phascolomyces</taxon>
    </lineage>
</organism>
<keyword evidence="2" id="KW-1185">Reference proteome</keyword>